<reference evidence="2 3" key="1">
    <citation type="submission" date="2018-02" db="EMBL/GenBank/DDBJ databases">
        <title>Comparative genomes isolates from brazilian mangrove.</title>
        <authorList>
            <person name="Araujo J.E."/>
            <person name="Taketani R.G."/>
            <person name="Silva M.C.P."/>
            <person name="Loureco M.V."/>
            <person name="Andreote F.D."/>
        </authorList>
    </citation>
    <scope>NUCLEOTIDE SEQUENCE [LARGE SCALE GENOMIC DNA]</scope>
    <source>
        <strain evidence="2 3">HEX-2 MGV</strain>
    </source>
</reference>
<accession>A0A2S8FGA3</accession>
<feature type="signal peptide" evidence="1">
    <location>
        <begin position="1"/>
        <end position="18"/>
    </location>
</feature>
<feature type="chain" id="PRO_5015716508" evidence="1">
    <location>
        <begin position="19"/>
        <end position="130"/>
    </location>
</feature>
<dbReference type="EMBL" id="PUIA01000037">
    <property type="protein sequence ID" value="PQO31110.1"/>
    <property type="molecule type" value="Genomic_DNA"/>
</dbReference>
<dbReference type="OrthoDB" id="287681at2"/>
<gene>
    <name evidence="2" type="ORF">C5Y96_12190</name>
</gene>
<name>A0A2S8FGA3_9BACT</name>
<proteinExistence type="predicted"/>
<protein>
    <submittedName>
        <fullName evidence="2">Uncharacterized protein</fullName>
    </submittedName>
</protein>
<keyword evidence="1" id="KW-0732">Signal</keyword>
<evidence type="ECO:0000313" key="2">
    <source>
        <dbReference type="EMBL" id="PQO31110.1"/>
    </source>
</evidence>
<comment type="caution">
    <text evidence="2">The sequence shown here is derived from an EMBL/GenBank/DDBJ whole genome shotgun (WGS) entry which is preliminary data.</text>
</comment>
<dbReference type="AlphaFoldDB" id="A0A2S8FGA3"/>
<evidence type="ECO:0000256" key="1">
    <source>
        <dbReference type="SAM" id="SignalP"/>
    </source>
</evidence>
<evidence type="ECO:0000313" key="3">
    <source>
        <dbReference type="Proteomes" id="UP000240009"/>
    </source>
</evidence>
<dbReference type="PROSITE" id="PS51257">
    <property type="entry name" value="PROKAR_LIPOPROTEIN"/>
    <property type="match status" value="1"/>
</dbReference>
<dbReference type="RefSeq" id="WP_105353587.1">
    <property type="nucleotide sequence ID" value="NZ_PUIA01000037.1"/>
</dbReference>
<dbReference type="Proteomes" id="UP000240009">
    <property type="component" value="Unassembled WGS sequence"/>
</dbReference>
<organism evidence="2 3">
    <name type="scientific">Blastopirellula marina</name>
    <dbReference type="NCBI Taxonomy" id="124"/>
    <lineage>
        <taxon>Bacteria</taxon>
        <taxon>Pseudomonadati</taxon>
        <taxon>Planctomycetota</taxon>
        <taxon>Planctomycetia</taxon>
        <taxon>Pirellulales</taxon>
        <taxon>Pirellulaceae</taxon>
        <taxon>Blastopirellula</taxon>
    </lineage>
</organism>
<sequence>MRALMIALFAVTSAISLVGCTASEEFPKYPVTGTITYAGKPIESGSIVFDPVDGIGPSSMGGIENGEIKAEVTAGEKIVRISAVRTLEKKDQYGEAITESYIPDKYNGASKLRETISADGENKLAIELEK</sequence>